<dbReference type="Proteomes" id="UP000192727">
    <property type="component" value="Plasmid pPLP3"/>
</dbReference>
<dbReference type="RefSeq" id="WP_083041677.1">
    <property type="nucleotide sequence ID" value="NZ_CP020558.1"/>
</dbReference>
<name>A0A1V0UZW2_9BACL</name>
<accession>A0A1V0UZW2</accession>
<reference evidence="1 2" key="1">
    <citation type="submission" date="2017-03" db="EMBL/GenBank/DDBJ databases">
        <title>Paenibacillus larvae genome sequencing.</title>
        <authorList>
            <person name="Dingman D.W."/>
        </authorList>
    </citation>
    <scope>NUCLEOTIDE SEQUENCE [LARGE SCALE GENOMIC DNA]</scope>
    <source>
        <strain evidence="1 2">SAG 10367</strain>
        <plasmid evidence="2">pplp3</plasmid>
    </source>
</reference>
<proteinExistence type="predicted"/>
<protein>
    <submittedName>
        <fullName evidence="1">Uncharacterized protein</fullName>
    </submittedName>
</protein>
<evidence type="ECO:0000313" key="1">
    <source>
        <dbReference type="EMBL" id="ARF70696.1"/>
    </source>
</evidence>
<dbReference type="AlphaFoldDB" id="A0A1V0UZW2"/>
<gene>
    <name evidence="1" type="ORF">B7C51_24800</name>
</gene>
<geneLocation type="plasmid" evidence="2">
    <name>pplp3</name>
</geneLocation>
<organism evidence="1 2">
    <name type="scientific">Paenibacillus larvae subsp. pulvifaciens</name>
    <dbReference type="NCBI Taxonomy" id="1477"/>
    <lineage>
        <taxon>Bacteria</taxon>
        <taxon>Bacillati</taxon>
        <taxon>Bacillota</taxon>
        <taxon>Bacilli</taxon>
        <taxon>Bacillales</taxon>
        <taxon>Paenibacillaceae</taxon>
        <taxon>Paenibacillus</taxon>
    </lineage>
</organism>
<dbReference type="EMBL" id="CP020558">
    <property type="protein sequence ID" value="ARF70696.1"/>
    <property type="molecule type" value="Genomic_DNA"/>
</dbReference>
<evidence type="ECO:0000313" key="2">
    <source>
        <dbReference type="Proteomes" id="UP000192727"/>
    </source>
</evidence>
<keyword evidence="1" id="KW-0614">Plasmid</keyword>
<sequence length="168" mass="19867">MSIVSANGKWKFEIVGYDNWCDDYYDTKEEAIEFGIKLLNSKINEEKEEEKDRYFNVGQVVIHKPKIYAEWVIEQVVQNAHNACGEIAEEWLLNVEKNKIKNLEDKLNSFFIEWLKDNNQIPTFGSIQNIELFDIEGNKIERKRETIVPLINDEGINFKENEFKKVFN</sequence>